<dbReference type="EMBL" id="GBBM01008065">
    <property type="protein sequence ID" value="JAC27353.1"/>
    <property type="molecule type" value="mRNA"/>
</dbReference>
<accession>A0A023G2U4</accession>
<protein>
    <submittedName>
        <fullName evidence="1">Putative secreted protein</fullName>
    </submittedName>
</protein>
<reference evidence="1" key="1">
    <citation type="submission" date="2014-03" db="EMBL/GenBank/DDBJ databases">
        <title>The sialotranscriptome of Amblyomma triste, Amblyomma parvum and Amblyomma cajennense ticks, uncovered by 454-based RNA-seq.</title>
        <authorList>
            <person name="Garcia G.R."/>
            <person name="Gardinassi L.G."/>
            <person name="Ribeiro J.M."/>
            <person name="Anatriello E."/>
            <person name="Ferreira B.R."/>
            <person name="Moreira H.N."/>
            <person name="Mafra C."/>
            <person name="Olegario M.M."/>
            <person name="Szabo P.J."/>
            <person name="Miranda-Santos I.K."/>
            <person name="Maruyama S.R."/>
        </authorList>
    </citation>
    <scope>NUCLEOTIDE SEQUENCE</scope>
    <source>
        <strain evidence="1">Mato Grasso do Sul</strain>
        <tissue evidence="1">Salivary glands</tissue>
    </source>
</reference>
<dbReference type="AlphaFoldDB" id="A0A023G2U4"/>
<name>A0A023G2U4_AMBTT</name>
<organism evidence="1">
    <name type="scientific">Amblyomma triste</name>
    <name type="common">Neotropical tick</name>
    <dbReference type="NCBI Taxonomy" id="251400"/>
    <lineage>
        <taxon>Eukaryota</taxon>
        <taxon>Metazoa</taxon>
        <taxon>Ecdysozoa</taxon>
        <taxon>Arthropoda</taxon>
        <taxon>Chelicerata</taxon>
        <taxon>Arachnida</taxon>
        <taxon>Acari</taxon>
        <taxon>Parasitiformes</taxon>
        <taxon>Ixodida</taxon>
        <taxon>Ixodoidea</taxon>
        <taxon>Ixodidae</taxon>
        <taxon>Amblyomminae</taxon>
        <taxon>Amblyomma</taxon>
    </lineage>
</organism>
<sequence>MREHKCRLSFLKQIRLLFFCFFFFIHLKALYLPDSQPLATMERVHAKMKKHVLCTLLPLTTGLEEQQLQQ</sequence>
<evidence type="ECO:0000313" key="1">
    <source>
        <dbReference type="EMBL" id="JAC27353.1"/>
    </source>
</evidence>
<proteinExistence type="evidence at transcript level"/>